<feature type="compositionally biased region" description="Low complexity" evidence="1">
    <location>
        <begin position="453"/>
        <end position="476"/>
    </location>
</feature>
<proteinExistence type="predicted"/>
<dbReference type="Proteomes" id="UP000582231">
    <property type="component" value="Unassembled WGS sequence"/>
</dbReference>
<keyword evidence="3" id="KW-1185">Reference proteome</keyword>
<keyword evidence="2" id="KW-0762">Sugar transport</keyword>
<feature type="region of interest" description="Disordered" evidence="1">
    <location>
        <begin position="440"/>
        <end position="476"/>
    </location>
</feature>
<evidence type="ECO:0000313" key="3">
    <source>
        <dbReference type="Proteomes" id="UP000582231"/>
    </source>
</evidence>
<protein>
    <submittedName>
        <fullName evidence="2">Multiple sugar transport system substrate-binding protein</fullName>
    </submittedName>
</protein>
<dbReference type="EMBL" id="JACCBF010000001">
    <property type="protein sequence ID" value="NYD31312.1"/>
    <property type="molecule type" value="Genomic_DNA"/>
</dbReference>
<dbReference type="InterPro" id="IPR050490">
    <property type="entry name" value="Bact_solute-bd_prot1"/>
</dbReference>
<reference evidence="2 3" key="1">
    <citation type="submission" date="2020-07" db="EMBL/GenBank/DDBJ databases">
        <title>Sequencing the genomes of 1000 actinobacteria strains.</title>
        <authorList>
            <person name="Klenk H.-P."/>
        </authorList>
    </citation>
    <scope>NUCLEOTIDE SEQUENCE [LARGE SCALE GENOMIC DNA]</scope>
    <source>
        <strain evidence="2 3">DSM 19082</strain>
    </source>
</reference>
<accession>A0A852RXP2</accession>
<evidence type="ECO:0000313" key="2">
    <source>
        <dbReference type="EMBL" id="NYD31312.1"/>
    </source>
</evidence>
<gene>
    <name evidence="2" type="ORF">BJ958_002858</name>
</gene>
<dbReference type="Gene3D" id="3.40.190.10">
    <property type="entry name" value="Periplasmic binding protein-like II"/>
    <property type="match status" value="1"/>
</dbReference>
<dbReference type="InterPro" id="IPR006059">
    <property type="entry name" value="SBP"/>
</dbReference>
<dbReference type="PANTHER" id="PTHR43649">
    <property type="entry name" value="ARABINOSE-BINDING PROTEIN-RELATED"/>
    <property type="match status" value="1"/>
</dbReference>
<dbReference type="PANTHER" id="PTHR43649:SF12">
    <property type="entry name" value="DIACETYLCHITOBIOSE BINDING PROTEIN DASA"/>
    <property type="match status" value="1"/>
</dbReference>
<sequence>MGRFTWRTGAVVVGVALVVLVGMIALASGTEQKQRPHQPRPTAETMTELQLAVWGTAPEIAAYQTVVDDYNASSKDTNVSIVSWPDADAMLDAIRSGGAKPDLYLLPRGDLAQTVAEKRNVPLLDLVNEREIPIGDDWARDAVSAFSVDDDLQCMPYAASPMVIYYNTDLVDFAAMEAEGLPVPREDHASWNLAEFRAAAEFGSRPRRNTRGIYIEPTLRGLAPFIYSGGGKVFNDDDRPTSLALGDDGSTDALRRTLEVLRDPRLTLSTKQLEQRPAVDWFKRGKLAMIAGFRGLTPQLRGVEGLNFDVMPMPSLGSAQTVADLNGICLTPARPERNEAAANVLSYLVSDEALARVAETGYVQPAKLTVAFSDDFLQPGLAPEHAALFNSVMRSIVLPPLLTQGRELRQLVDPDIQTLLTTPDIADLQEALKAIDEKSRSLLDPDYVPPSEAPSETPSGGPSGAASDAPSGSATP</sequence>
<evidence type="ECO:0000256" key="1">
    <source>
        <dbReference type="SAM" id="MobiDB-lite"/>
    </source>
</evidence>
<comment type="caution">
    <text evidence="2">The sequence shown here is derived from an EMBL/GenBank/DDBJ whole genome shotgun (WGS) entry which is preliminary data.</text>
</comment>
<dbReference type="Pfam" id="PF13416">
    <property type="entry name" value="SBP_bac_8"/>
    <property type="match status" value="1"/>
</dbReference>
<dbReference type="SUPFAM" id="SSF53850">
    <property type="entry name" value="Periplasmic binding protein-like II"/>
    <property type="match status" value="1"/>
</dbReference>
<name>A0A852RXP2_9ACTN</name>
<keyword evidence="2" id="KW-0813">Transport</keyword>
<dbReference type="AlphaFoldDB" id="A0A852RXP2"/>
<dbReference type="RefSeq" id="WP_179727436.1">
    <property type="nucleotide sequence ID" value="NZ_BAABEF010000001.1"/>
</dbReference>
<organism evidence="2 3">
    <name type="scientific">Nocardioides kongjuensis</name>
    <dbReference type="NCBI Taxonomy" id="349522"/>
    <lineage>
        <taxon>Bacteria</taxon>
        <taxon>Bacillati</taxon>
        <taxon>Actinomycetota</taxon>
        <taxon>Actinomycetes</taxon>
        <taxon>Propionibacteriales</taxon>
        <taxon>Nocardioidaceae</taxon>
        <taxon>Nocardioides</taxon>
    </lineage>
</organism>